<organism evidence="2 3">
    <name type="scientific">Paenibacillus konkukensis</name>
    <dbReference type="NCBI Taxonomy" id="2020716"/>
    <lineage>
        <taxon>Bacteria</taxon>
        <taxon>Bacillati</taxon>
        <taxon>Bacillota</taxon>
        <taxon>Bacilli</taxon>
        <taxon>Bacillales</taxon>
        <taxon>Paenibacillaceae</taxon>
        <taxon>Paenibacillus</taxon>
    </lineage>
</organism>
<sequence>MEKKLVKGGLYGFVIGLLLALLFCSDKETVRQAGNVIASRDLPMRDYILKLLRYAAGCSLGTAAVLWLREWIERDGAAGREPSFWAGYFKAFFVVLAIIIVLMLLSALVSKWL</sequence>
<keyword evidence="3" id="KW-1185">Reference proteome</keyword>
<evidence type="ECO:0000256" key="1">
    <source>
        <dbReference type="SAM" id="Phobius"/>
    </source>
</evidence>
<protein>
    <recommendedName>
        <fullName evidence="4">DUF4134 domain-containing protein</fullName>
    </recommendedName>
</protein>
<dbReference type="EMBL" id="CP027059">
    <property type="protein sequence ID" value="UQZ84805.1"/>
    <property type="molecule type" value="Genomic_DNA"/>
</dbReference>
<evidence type="ECO:0000313" key="2">
    <source>
        <dbReference type="EMBL" id="UQZ84805.1"/>
    </source>
</evidence>
<keyword evidence="1" id="KW-0812">Transmembrane</keyword>
<keyword evidence="1" id="KW-0472">Membrane</keyword>
<dbReference type="Proteomes" id="UP001057134">
    <property type="component" value="Chromosome"/>
</dbReference>
<keyword evidence="1" id="KW-1133">Transmembrane helix</keyword>
<feature type="transmembrane region" description="Helical" evidence="1">
    <location>
        <begin position="88"/>
        <end position="109"/>
    </location>
</feature>
<evidence type="ECO:0000313" key="3">
    <source>
        <dbReference type="Proteomes" id="UP001057134"/>
    </source>
</evidence>
<reference evidence="2" key="2">
    <citation type="journal article" date="2021" name="J Anim Sci Technol">
        <title>Complete genome sequence of Paenibacillus konkukensis sp. nov. SK3146 as a potential probiotic strain.</title>
        <authorList>
            <person name="Jung H.I."/>
            <person name="Park S."/>
            <person name="Niu K.M."/>
            <person name="Lee S.W."/>
            <person name="Kothari D."/>
            <person name="Yi K.J."/>
            <person name="Kim S.K."/>
        </authorList>
    </citation>
    <scope>NUCLEOTIDE SEQUENCE</scope>
    <source>
        <strain evidence="2">SK3146</strain>
    </source>
</reference>
<feature type="transmembrane region" description="Helical" evidence="1">
    <location>
        <begin position="6"/>
        <end position="24"/>
    </location>
</feature>
<proteinExistence type="predicted"/>
<dbReference type="RefSeq" id="WP_249860530.1">
    <property type="nucleotide sequence ID" value="NZ_CP027059.1"/>
</dbReference>
<accession>A0ABY4RS85</accession>
<gene>
    <name evidence="2" type="ORF">SK3146_04060</name>
</gene>
<feature type="transmembrane region" description="Helical" evidence="1">
    <location>
        <begin position="51"/>
        <end position="68"/>
    </location>
</feature>
<evidence type="ECO:0008006" key="4">
    <source>
        <dbReference type="Google" id="ProtNLM"/>
    </source>
</evidence>
<reference evidence="2" key="1">
    <citation type="submission" date="2018-02" db="EMBL/GenBank/DDBJ databases">
        <authorList>
            <person name="Kim S.-K."/>
            <person name="Jung H.-I."/>
            <person name="Lee S.-W."/>
        </authorList>
    </citation>
    <scope>NUCLEOTIDE SEQUENCE</scope>
    <source>
        <strain evidence="2">SK3146</strain>
    </source>
</reference>
<name>A0ABY4RS85_9BACL</name>